<dbReference type="EMBL" id="CAKOFQ010007073">
    <property type="protein sequence ID" value="CAH1989793.1"/>
    <property type="molecule type" value="Genomic_DNA"/>
</dbReference>
<reference evidence="7" key="1">
    <citation type="submission" date="2022-03" db="EMBL/GenBank/DDBJ databases">
        <authorList>
            <person name="Sayadi A."/>
        </authorList>
    </citation>
    <scope>NUCLEOTIDE SEQUENCE</scope>
</reference>
<keyword evidence="5" id="KW-0472">Membrane</keyword>
<dbReference type="GO" id="GO:0016020">
    <property type="term" value="C:membrane"/>
    <property type="evidence" value="ECO:0007669"/>
    <property type="project" value="UniProtKB-SubCell"/>
</dbReference>
<accession>A0A9P0LCR4</accession>
<evidence type="ECO:0000256" key="4">
    <source>
        <dbReference type="RuleBase" id="RU003718"/>
    </source>
</evidence>
<name>A0A9P0LCR4_ACAOB</name>
<proteinExistence type="inferred from homology"/>
<sequence length="511" mass="58599">MWLITFLSLLALTSGARILGLVPTPSYSHQTALWPIWKKLASRGHKVTLITANPINDPKLSNLTEINIRETYKIWTPMYKNMKALHDPFKINDVILPTLLAVSEYIFDNEEVKALTRNDTTFDIVIVETMFPEMLIFGEIFKCPTVCLSSMGGAIRVHESIGNSVHPVVYPELMLPYYKDLTFKERITSVLYYLAYKFRFEPQSLNVKNNALKKYFGENAPSITQLLDKVSMTFLDVHPALDGARPIGPNTVNFGGMVHIRDPQPLPKDLKEFLDASKEGVVYFSLGSNVKSANLKQEEFEAIIQALSDLPYKVLWKYESDDIPNKPKNVKFVKWTPQQDVLRHPNIRAFVTQAGLQSLEEAIYFHVPIVMLPFCADQEQNAKKAELRKIGKTIYPMKDGITKDALKNSIKDVIEDPSYRKNIKSLAEIMLDEPMSGVDKVIWWTEYVIRHKGARHFRNHILDIPLYQYFMLDILAFSISVLTILLVLVWITYRMIRNRVSAIVSARIKEE</sequence>
<keyword evidence="3 4" id="KW-0808">Transferase</keyword>
<dbReference type="PANTHER" id="PTHR48043:SF159">
    <property type="entry name" value="EG:EG0003.4 PROTEIN-RELATED"/>
    <property type="match status" value="1"/>
</dbReference>
<dbReference type="InterPro" id="IPR050271">
    <property type="entry name" value="UDP-glycosyltransferase"/>
</dbReference>
<dbReference type="InterPro" id="IPR002213">
    <property type="entry name" value="UDP_glucos_trans"/>
</dbReference>
<comment type="similarity">
    <text evidence="1 4">Belongs to the UDP-glycosyltransferase family.</text>
</comment>
<dbReference type="PANTHER" id="PTHR48043">
    <property type="entry name" value="EG:EG0003.4 PROTEIN-RELATED"/>
    <property type="match status" value="1"/>
</dbReference>
<comment type="catalytic activity">
    <reaction evidence="5">
        <text>glucuronate acceptor + UDP-alpha-D-glucuronate = acceptor beta-D-glucuronoside + UDP + H(+)</text>
        <dbReference type="Rhea" id="RHEA:21032"/>
        <dbReference type="ChEBI" id="CHEBI:15378"/>
        <dbReference type="ChEBI" id="CHEBI:58052"/>
        <dbReference type="ChEBI" id="CHEBI:58223"/>
        <dbReference type="ChEBI" id="CHEBI:132367"/>
        <dbReference type="ChEBI" id="CHEBI:132368"/>
        <dbReference type="EC" id="2.4.1.17"/>
    </reaction>
</comment>
<keyword evidence="6" id="KW-0732">Signal</keyword>
<evidence type="ECO:0000313" key="8">
    <source>
        <dbReference type="Proteomes" id="UP001152888"/>
    </source>
</evidence>
<dbReference type="SUPFAM" id="SSF53756">
    <property type="entry name" value="UDP-Glycosyltransferase/glycogen phosphorylase"/>
    <property type="match status" value="1"/>
</dbReference>
<feature type="chain" id="PRO_5040165994" description="UDP-glucuronosyltransferase" evidence="6">
    <location>
        <begin position="16"/>
        <end position="511"/>
    </location>
</feature>
<dbReference type="Proteomes" id="UP001152888">
    <property type="component" value="Unassembled WGS sequence"/>
</dbReference>
<feature type="signal peptide" evidence="6">
    <location>
        <begin position="1"/>
        <end position="15"/>
    </location>
</feature>
<keyword evidence="5" id="KW-0812">Transmembrane</keyword>
<dbReference type="FunFam" id="3.40.50.2000:FF:000050">
    <property type="entry name" value="UDP-glucuronosyltransferase"/>
    <property type="match status" value="1"/>
</dbReference>
<dbReference type="CDD" id="cd03784">
    <property type="entry name" value="GT1_Gtf-like"/>
    <property type="match status" value="1"/>
</dbReference>
<keyword evidence="2 4" id="KW-0328">Glycosyltransferase</keyword>
<gene>
    <name evidence="7" type="ORF">ACAOBT_LOCUS19290</name>
</gene>
<keyword evidence="8" id="KW-1185">Reference proteome</keyword>
<evidence type="ECO:0000256" key="3">
    <source>
        <dbReference type="ARBA" id="ARBA00022679"/>
    </source>
</evidence>
<dbReference type="EC" id="2.4.1.17" evidence="5"/>
<dbReference type="GO" id="GO:0015020">
    <property type="term" value="F:glucuronosyltransferase activity"/>
    <property type="evidence" value="ECO:0007669"/>
    <property type="project" value="UniProtKB-EC"/>
</dbReference>
<dbReference type="AlphaFoldDB" id="A0A9P0LCR4"/>
<evidence type="ECO:0000256" key="5">
    <source>
        <dbReference type="RuleBase" id="RU362059"/>
    </source>
</evidence>
<dbReference type="OrthoDB" id="5835829at2759"/>
<comment type="caution">
    <text evidence="7">The sequence shown here is derived from an EMBL/GenBank/DDBJ whole genome shotgun (WGS) entry which is preliminary data.</text>
</comment>
<dbReference type="PROSITE" id="PS00375">
    <property type="entry name" value="UDPGT"/>
    <property type="match status" value="1"/>
</dbReference>
<keyword evidence="5" id="KW-1133">Transmembrane helix</keyword>
<evidence type="ECO:0000256" key="6">
    <source>
        <dbReference type="SAM" id="SignalP"/>
    </source>
</evidence>
<evidence type="ECO:0000256" key="2">
    <source>
        <dbReference type="ARBA" id="ARBA00022676"/>
    </source>
</evidence>
<dbReference type="Gene3D" id="3.40.50.2000">
    <property type="entry name" value="Glycogen Phosphorylase B"/>
    <property type="match status" value="2"/>
</dbReference>
<evidence type="ECO:0000313" key="7">
    <source>
        <dbReference type="EMBL" id="CAH1989793.1"/>
    </source>
</evidence>
<organism evidence="7 8">
    <name type="scientific">Acanthoscelides obtectus</name>
    <name type="common">Bean weevil</name>
    <name type="synonym">Bruchus obtectus</name>
    <dbReference type="NCBI Taxonomy" id="200917"/>
    <lineage>
        <taxon>Eukaryota</taxon>
        <taxon>Metazoa</taxon>
        <taxon>Ecdysozoa</taxon>
        <taxon>Arthropoda</taxon>
        <taxon>Hexapoda</taxon>
        <taxon>Insecta</taxon>
        <taxon>Pterygota</taxon>
        <taxon>Neoptera</taxon>
        <taxon>Endopterygota</taxon>
        <taxon>Coleoptera</taxon>
        <taxon>Polyphaga</taxon>
        <taxon>Cucujiformia</taxon>
        <taxon>Chrysomeloidea</taxon>
        <taxon>Chrysomelidae</taxon>
        <taxon>Bruchinae</taxon>
        <taxon>Bruchini</taxon>
        <taxon>Acanthoscelides</taxon>
    </lineage>
</organism>
<dbReference type="InterPro" id="IPR035595">
    <property type="entry name" value="UDP_glycos_trans_CS"/>
</dbReference>
<feature type="transmembrane region" description="Helical" evidence="5">
    <location>
        <begin position="466"/>
        <end position="491"/>
    </location>
</feature>
<comment type="subcellular location">
    <subcellularLocation>
        <location evidence="5">Membrane</location>
        <topology evidence="5">Single-pass membrane protein</topology>
    </subcellularLocation>
</comment>
<evidence type="ECO:0000256" key="1">
    <source>
        <dbReference type="ARBA" id="ARBA00009995"/>
    </source>
</evidence>
<dbReference type="Pfam" id="PF00201">
    <property type="entry name" value="UDPGT"/>
    <property type="match status" value="1"/>
</dbReference>
<protein>
    <recommendedName>
        <fullName evidence="5">UDP-glucuronosyltransferase</fullName>
        <ecNumber evidence="5">2.4.1.17</ecNumber>
    </recommendedName>
</protein>